<dbReference type="PANTHER" id="PTHR30308:SF2">
    <property type="entry name" value="SSRA-BINDING PROTEIN"/>
    <property type="match status" value="1"/>
</dbReference>
<dbReference type="GO" id="GO:0070929">
    <property type="term" value="P:trans-translation"/>
    <property type="evidence" value="ECO:0007669"/>
    <property type="project" value="UniProtKB-UniRule"/>
</dbReference>
<keyword evidence="6" id="KW-1185">Reference proteome</keyword>
<comment type="subcellular location">
    <subcellularLocation>
        <location evidence="3">Cytoplasm</location>
    </subcellularLocation>
    <text evidence="3">The tmRNA-SmpB complex associates with stalled 70S ribosomes.</text>
</comment>
<evidence type="ECO:0000256" key="4">
    <source>
        <dbReference type="SAM" id="MobiDB-lite"/>
    </source>
</evidence>
<dbReference type="SUPFAM" id="SSF74982">
    <property type="entry name" value="Small protein B (SmpB)"/>
    <property type="match status" value="1"/>
</dbReference>
<comment type="function">
    <text evidence="3">Required for rescue of stalled ribosomes mediated by trans-translation. Binds to transfer-messenger RNA (tmRNA), required for stable association of tmRNA with ribosomes. tmRNA and SmpB together mimic tRNA shape, replacing the anticodon stem-loop with SmpB. tmRNA is encoded by the ssrA gene; the 2 termini fold to resemble tRNA(Ala) and it encodes a 'tag peptide', a short internal open reading frame. During trans-translation Ala-aminoacylated tmRNA acts like a tRNA, entering the A-site of stalled ribosomes, displacing the stalled mRNA. The ribosome then switches to translate the ORF on the tmRNA; the nascent peptide is terminated with the 'tag peptide' encoded by the tmRNA and targeted for degradation. The ribosome is freed to recommence translation, which seems to be the essential function of trans-translation.</text>
</comment>
<evidence type="ECO:0000256" key="2">
    <source>
        <dbReference type="ARBA" id="ARBA00022884"/>
    </source>
</evidence>
<dbReference type="NCBIfam" id="TIGR00086">
    <property type="entry name" value="smpB"/>
    <property type="match status" value="1"/>
</dbReference>
<dbReference type="InterPro" id="IPR000037">
    <property type="entry name" value="SsrA-bd_prot"/>
</dbReference>
<dbReference type="Gene3D" id="2.40.280.10">
    <property type="match status" value="1"/>
</dbReference>
<sequence>MPREQGERVVATNRKARHDYSIEDTYEAGLVLSGTEVKSLREGKASLVDGYAYIDREEAWLDNVHIPEWGSGSWTNHATRRKRKLLLHKAQIIKISQRIQGGGYTLVPLRIYFSDGRAKVEIAIAKGKREYDKRQALREQQDNREAQRAMRYRNLGVGLRPRSAQHIAPCFSAPPLSSPAFGALWRRWGMRAHAPLSPMRPNGRMRRVRPGLRSPRPGRARRVRLDRCRSAVRARRPACCPAPRRG</sequence>
<feature type="compositionally biased region" description="Basic residues" evidence="4">
    <location>
        <begin position="203"/>
        <end position="220"/>
    </location>
</feature>
<proteinExistence type="inferred from homology"/>
<reference evidence="5 6" key="1">
    <citation type="journal article" date="2014" name="Int. J. Syst. Evol. Microbiol.">
        <title>Complete genome sequence of Corynebacterium casei LMG S-19264T (=DSM 44701T), isolated from a smear-ripened cheese.</title>
        <authorList>
            <consortium name="US DOE Joint Genome Institute (JGI-PGF)"/>
            <person name="Walter F."/>
            <person name="Albersmeier A."/>
            <person name="Kalinowski J."/>
            <person name="Ruckert C."/>
        </authorList>
    </citation>
    <scope>NUCLEOTIDE SEQUENCE [LARGE SCALE GENOMIC DNA]</scope>
    <source>
        <strain evidence="5 6">NBRC 112289</strain>
    </source>
</reference>
<dbReference type="NCBIfam" id="NF003843">
    <property type="entry name" value="PRK05422.1"/>
    <property type="match status" value="1"/>
</dbReference>
<keyword evidence="2 3" id="KW-0694">RNA-binding</keyword>
<dbReference type="GO" id="GO:0005829">
    <property type="term" value="C:cytosol"/>
    <property type="evidence" value="ECO:0007669"/>
    <property type="project" value="TreeGrafter"/>
</dbReference>
<dbReference type="GO" id="GO:0003723">
    <property type="term" value="F:RNA binding"/>
    <property type="evidence" value="ECO:0007669"/>
    <property type="project" value="UniProtKB-UniRule"/>
</dbReference>
<organism evidence="5 6">
    <name type="scientific">Arenivirga flava</name>
    <dbReference type="NCBI Taxonomy" id="1930060"/>
    <lineage>
        <taxon>Bacteria</taxon>
        <taxon>Bacillati</taxon>
        <taxon>Actinomycetota</taxon>
        <taxon>Actinomycetes</taxon>
        <taxon>Micrococcales</taxon>
        <taxon>Microbacteriaceae</taxon>
        <taxon>Arenivirga</taxon>
    </lineage>
</organism>
<evidence type="ECO:0000313" key="6">
    <source>
        <dbReference type="Proteomes" id="UP001157160"/>
    </source>
</evidence>
<gene>
    <name evidence="3" type="primary">smpB</name>
    <name evidence="5" type="ORF">GCM10025874_31810</name>
</gene>
<feature type="region of interest" description="Disordered" evidence="4">
    <location>
        <begin position="196"/>
        <end position="220"/>
    </location>
</feature>
<dbReference type="HAMAP" id="MF_00023">
    <property type="entry name" value="SmpB"/>
    <property type="match status" value="1"/>
</dbReference>
<dbReference type="CDD" id="cd09294">
    <property type="entry name" value="SmpB"/>
    <property type="match status" value="1"/>
</dbReference>
<evidence type="ECO:0000256" key="1">
    <source>
        <dbReference type="ARBA" id="ARBA00022490"/>
    </source>
</evidence>
<dbReference type="Pfam" id="PF01668">
    <property type="entry name" value="SmpB"/>
    <property type="match status" value="1"/>
</dbReference>
<dbReference type="InterPro" id="IPR023620">
    <property type="entry name" value="SmpB"/>
</dbReference>
<comment type="similarity">
    <text evidence="3">Belongs to the SmpB family.</text>
</comment>
<dbReference type="PANTHER" id="PTHR30308">
    <property type="entry name" value="TMRNA-BINDING COMPONENT OF TRANS-TRANSLATION TAGGING COMPLEX"/>
    <property type="match status" value="1"/>
</dbReference>
<keyword evidence="1 3" id="KW-0963">Cytoplasm</keyword>
<accession>A0AA37UG00</accession>
<dbReference type="PROSITE" id="PS01317">
    <property type="entry name" value="SSRP"/>
    <property type="match status" value="1"/>
</dbReference>
<evidence type="ECO:0000313" key="5">
    <source>
        <dbReference type="EMBL" id="GMA29928.1"/>
    </source>
</evidence>
<evidence type="ECO:0000256" key="3">
    <source>
        <dbReference type="HAMAP-Rule" id="MF_00023"/>
    </source>
</evidence>
<dbReference type="Proteomes" id="UP001157160">
    <property type="component" value="Unassembled WGS sequence"/>
</dbReference>
<dbReference type="AlphaFoldDB" id="A0AA37UG00"/>
<dbReference type="EMBL" id="BSUL01000001">
    <property type="protein sequence ID" value="GMA29928.1"/>
    <property type="molecule type" value="Genomic_DNA"/>
</dbReference>
<dbReference type="InterPro" id="IPR020081">
    <property type="entry name" value="SsrA-bd_prot_CS"/>
</dbReference>
<dbReference type="GO" id="GO:0070930">
    <property type="term" value="P:trans-translation-dependent protein tagging"/>
    <property type="evidence" value="ECO:0007669"/>
    <property type="project" value="TreeGrafter"/>
</dbReference>
<protein>
    <recommendedName>
        <fullName evidence="3">SsrA-binding protein</fullName>
    </recommendedName>
    <alternativeName>
        <fullName evidence="3">Small protein B</fullName>
    </alternativeName>
</protein>
<name>A0AA37UG00_9MICO</name>
<comment type="caution">
    <text evidence="5">The sequence shown here is derived from an EMBL/GenBank/DDBJ whole genome shotgun (WGS) entry which is preliminary data.</text>
</comment>